<comment type="caution">
    <text evidence="2">The sequence shown here is derived from an EMBL/GenBank/DDBJ whole genome shotgun (WGS) entry which is preliminary data.</text>
</comment>
<organism evidence="2 3">
    <name type="scientific">Deinococcus arboris</name>
    <dbReference type="NCBI Taxonomy" id="2682977"/>
    <lineage>
        <taxon>Bacteria</taxon>
        <taxon>Thermotogati</taxon>
        <taxon>Deinococcota</taxon>
        <taxon>Deinococci</taxon>
        <taxon>Deinococcales</taxon>
        <taxon>Deinococcaceae</taxon>
        <taxon>Deinococcus</taxon>
    </lineage>
</organism>
<dbReference type="Pfam" id="PF00534">
    <property type="entry name" value="Glycos_transf_1"/>
    <property type="match status" value="1"/>
</dbReference>
<dbReference type="PANTHER" id="PTHR12526">
    <property type="entry name" value="GLYCOSYLTRANSFERASE"/>
    <property type="match status" value="1"/>
</dbReference>
<dbReference type="AlphaFoldDB" id="A0A7C9LM57"/>
<dbReference type="PANTHER" id="PTHR12526:SF638">
    <property type="entry name" value="SPORE COAT PROTEIN SA"/>
    <property type="match status" value="1"/>
</dbReference>
<dbReference type="InterPro" id="IPR001296">
    <property type="entry name" value="Glyco_trans_1"/>
</dbReference>
<reference evidence="2 3" key="1">
    <citation type="submission" date="2019-12" db="EMBL/GenBank/DDBJ databases">
        <title>Deinococcus sp. HMF7620 Genome sequencing and assembly.</title>
        <authorList>
            <person name="Kang H."/>
            <person name="Kim H."/>
            <person name="Joh K."/>
        </authorList>
    </citation>
    <scope>NUCLEOTIDE SEQUENCE [LARGE SCALE GENOMIC DNA]</scope>
    <source>
        <strain evidence="2 3">HMF7620</strain>
    </source>
</reference>
<dbReference type="GO" id="GO:0016757">
    <property type="term" value="F:glycosyltransferase activity"/>
    <property type="evidence" value="ECO:0007669"/>
    <property type="project" value="InterPro"/>
</dbReference>
<keyword evidence="2" id="KW-0808">Transferase</keyword>
<sequence length="347" mass="39762">MLGDQLRFLILTRRKDIDGTVYQHLPAGQVTRVGQADVLYLDEPELSLRDLMQYAQISGARTVYLNSFFSPLSFSFLLLRRLGVIKMQLILAPRGEFSLGAYSIKKWKKDIYRVVLNKMKILDNIYWHASTSHELEDIRHVIGNVKDIFVAPDPFMLGEFVVGDHLYDLAYISRITPKKNLHYSLECLAMCKQEVSLDIYGPIEDEAYWRLCRQKISALPPHITVKYCGLLEYDQVRPTFAKYSAFLFPTQGENYGHVIPEALSAGTPVILSDQTPWQDLEEAGIGYVIPLNQPKRFAQAIEALLHCSADERQVRAERCVAYARAVEGQEEVREQNLQLFSQPFRRG</sequence>
<evidence type="ECO:0000313" key="3">
    <source>
        <dbReference type="Proteomes" id="UP000483286"/>
    </source>
</evidence>
<dbReference type="SUPFAM" id="SSF53756">
    <property type="entry name" value="UDP-Glycosyltransferase/glycogen phosphorylase"/>
    <property type="match status" value="1"/>
</dbReference>
<name>A0A7C9LM57_9DEIO</name>
<dbReference type="EMBL" id="WQLB01000021">
    <property type="protein sequence ID" value="MVN87978.1"/>
    <property type="molecule type" value="Genomic_DNA"/>
</dbReference>
<evidence type="ECO:0000313" key="2">
    <source>
        <dbReference type="EMBL" id="MVN87978.1"/>
    </source>
</evidence>
<gene>
    <name evidence="2" type="ORF">GO986_14570</name>
</gene>
<dbReference type="RefSeq" id="WP_157460038.1">
    <property type="nucleotide sequence ID" value="NZ_WQLB01000021.1"/>
</dbReference>
<keyword evidence="3" id="KW-1185">Reference proteome</keyword>
<protein>
    <submittedName>
        <fullName evidence="2">Glycosyltransferase</fullName>
    </submittedName>
</protein>
<dbReference type="Gene3D" id="3.40.50.2000">
    <property type="entry name" value="Glycogen Phosphorylase B"/>
    <property type="match status" value="1"/>
</dbReference>
<dbReference type="Proteomes" id="UP000483286">
    <property type="component" value="Unassembled WGS sequence"/>
</dbReference>
<evidence type="ECO:0000259" key="1">
    <source>
        <dbReference type="Pfam" id="PF00534"/>
    </source>
</evidence>
<proteinExistence type="predicted"/>
<feature type="domain" description="Glycosyl transferase family 1" evidence="1">
    <location>
        <begin position="169"/>
        <end position="315"/>
    </location>
</feature>
<accession>A0A7C9LM57</accession>